<sequence>MRDSLIISLVFHVVIITVGMLGLPMFSREKPTQMKVIPVEMISIGEVTKLAAQEKKPDPATKKTPPKKKTPERKVEMPPPPPKLASNMPLPDMATKPKKVKKKVEPKKTAPEMANRAPEITPKKKPSRFNSGKLSALLDKREEAQPNILELLKDKKFGEEKVISMVDARQQTLSIIDAVGQHIFNNQCWNIPAGAKGAEGLVVTIQARLSPDGKLIGSPKVLESRRMTMPGQEFFRTAAESALRAVRKCAPYDFLPKEQYNLWRELDIVFDPKYAISG</sequence>
<dbReference type="AlphaFoldDB" id="A0A3B1B320"/>
<feature type="compositionally biased region" description="Basic residues" evidence="1">
    <location>
        <begin position="96"/>
        <end position="105"/>
    </location>
</feature>
<keyword evidence="2" id="KW-1133">Transmembrane helix</keyword>
<evidence type="ECO:0008006" key="4">
    <source>
        <dbReference type="Google" id="ProtNLM"/>
    </source>
</evidence>
<evidence type="ECO:0000256" key="1">
    <source>
        <dbReference type="SAM" id="MobiDB-lite"/>
    </source>
</evidence>
<evidence type="ECO:0000313" key="3">
    <source>
        <dbReference type="EMBL" id="VAX05848.1"/>
    </source>
</evidence>
<dbReference type="EMBL" id="UOFW01000148">
    <property type="protein sequence ID" value="VAX05848.1"/>
    <property type="molecule type" value="Genomic_DNA"/>
</dbReference>
<accession>A0A3B1B320</accession>
<feature type="transmembrane region" description="Helical" evidence="2">
    <location>
        <begin position="6"/>
        <end position="26"/>
    </location>
</feature>
<feature type="compositionally biased region" description="Basic and acidic residues" evidence="1">
    <location>
        <begin position="52"/>
        <end position="61"/>
    </location>
</feature>
<dbReference type="SUPFAM" id="SSF74653">
    <property type="entry name" value="TolA/TonB C-terminal domain"/>
    <property type="match status" value="1"/>
</dbReference>
<name>A0A3B1B320_9ZZZZ</name>
<organism evidence="3">
    <name type="scientific">hydrothermal vent metagenome</name>
    <dbReference type="NCBI Taxonomy" id="652676"/>
    <lineage>
        <taxon>unclassified sequences</taxon>
        <taxon>metagenomes</taxon>
        <taxon>ecological metagenomes</taxon>
    </lineage>
</organism>
<keyword evidence="2" id="KW-0812">Transmembrane</keyword>
<evidence type="ECO:0000256" key="2">
    <source>
        <dbReference type="SAM" id="Phobius"/>
    </source>
</evidence>
<reference evidence="3" key="1">
    <citation type="submission" date="2018-06" db="EMBL/GenBank/DDBJ databases">
        <authorList>
            <person name="Zhirakovskaya E."/>
        </authorList>
    </citation>
    <scope>NUCLEOTIDE SEQUENCE</scope>
</reference>
<proteinExistence type="predicted"/>
<keyword evidence="2" id="KW-0472">Membrane</keyword>
<feature type="region of interest" description="Disordered" evidence="1">
    <location>
        <begin position="50"/>
        <end position="130"/>
    </location>
</feature>
<dbReference type="Gene3D" id="3.30.1150.10">
    <property type="match status" value="1"/>
</dbReference>
<protein>
    <recommendedName>
        <fullName evidence="4">TolA protein</fullName>
    </recommendedName>
</protein>
<gene>
    <name evidence="3" type="ORF">MNBD_ALPHA03-1662</name>
</gene>